<dbReference type="InterPro" id="IPR048202">
    <property type="entry name" value="SCO1860-like"/>
</dbReference>
<evidence type="ECO:0000256" key="1">
    <source>
        <dbReference type="SAM" id="MobiDB-lite"/>
    </source>
</evidence>
<feature type="region of interest" description="Disordered" evidence="1">
    <location>
        <begin position="248"/>
        <end position="298"/>
    </location>
</feature>
<feature type="compositionally biased region" description="Low complexity" evidence="1">
    <location>
        <begin position="248"/>
        <end position="258"/>
    </location>
</feature>
<feature type="chain" id="PRO_5047210644" evidence="3">
    <location>
        <begin position="37"/>
        <end position="332"/>
    </location>
</feature>
<keyword evidence="2" id="KW-1133">Transmembrane helix</keyword>
<evidence type="ECO:0000313" key="5">
    <source>
        <dbReference type="Proteomes" id="UP000807371"/>
    </source>
</evidence>
<dbReference type="EMBL" id="JACYXC010000001">
    <property type="protein sequence ID" value="MBH5334244.1"/>
    <property type="molecule type" value="Genomic_DNA"/>
</dbReference>
<proteinExistence type="predicted"/>
<evidence type="ECO:0000256" key="2">
    <source>
        <dbReference type="SAM" id="Phobius"/>
    </source>
</evidence>
<comment type="caution">
    <text evidence="4">The sequence shown here is derived from an EMBL/GenBank/DDBJ whole genome shotgun (WGS) entry which is preliminary data.</text>
</comment>
<keyword evidence="3" id="KW-0732">Signal</keyword>
<sequence length="332" mass="32992">MSRSTSPVLGVPARRLAAAAAVTATTVLLGAAPAHATGSRDTAAGSGTAGKADAVVLRTALDVSLLDKTAQVPVNLALNEVSAPAAAHRTLLTTTLTGVEGGKPVQVLRADVATAKATADRKRAEGYTNLVRARVHLPGLPARPLVELEQVTAKAVCEAGKRPYAETNPLGDVFVLGQKVALSATGTTTVTVPAVGEVRLDLSRTATTSRTAAATALGLRVSVDPLALGVAKVDGQVTLAAANCTAPAAAKPGGAQPPAEKPAAEQPGPAAPAEEGPKPQGGTGTRPENLAETGGSSSTPYVAGGAAALVAVGAGALVWARRRRIAAARNQV</sequence>
<dbReference type="NCBIfam" id="NF041528">
    <property type="entry name" value="strep_LAETG"/>
    <property type="match status" value="1"/>
</dbReference>
<protein>
    <submittedName>
        <fullName evidence="4">LPXTG cell wall anchor domain-containing protein</fullName>
    </submittedName>
</protein>
<feature type="signal peptide" evidence="3">
    <location>
        <begin position="1"/>
        <end position="36"/>
    </location>
</feature>
<name>A0ABS0NGD3_9ACTN</name>
<organism evidence="4 5">
    <name type="scientific">Streptomyces pactum</name>
    <dbReference type="NCBI Taxonomy" id="68249"/>
    <lineage>
        <taxon>Bacteria</taxon>
        <taxon>Bacillati</taxon>
        <taxon>Actinomycetota</taxon>
        <taxon>Actinomycetes</taxon>
        <taxon>Kitasatosporales</taxon>
        <taxon>Streptomycetaceae</taxon>
        <taxon>Streptomyces</taxon>
    </lineage>
</organism>
<reference evidence="4 5" key="1">
    <citation type="submission" date="2020-09" db="EMBL/GenBank/DDBJ databases">
        <title>Biosynthesis of the nuclear factor of activated T cells inhibitor NFAT-133 and its congeners in Streptomyces pactum.</title>
        <authorList>
            <person name="Zhou W."/>
            <person name="Posri P."/>
            <person name="Abugrain M.E."/>
            <person name="Weisberg A.J."/>
            <person name="Chang J.H."/>
            <person name="Mahmud T."/>
        </authorList>
    </citation>
    <scope>NUCLEOTIDE SEQUENCE [LARGE SCALE GENOMIC DNA]</scope>
    <source>
        <strain evidence="4 5">ATCC 27456</strain>
    </source>
</reference>
<keyword evidence="2" id="KW-0812">Transmembrane</keyword>
<feature type="compositionally biased region" description="Low complexity" evidence="1">
    <location>
        <begin position="264"/>
        <end position="278"/>
    </location>
</feature>
<accession>A0ABS0NGD3</accession>
<dbReference type="NCBIfam" id="NF041527">
    <property type="entry name" value="SCO1860_LAETG"/>
    <property type="match status" value="1"/>
</dbReference>
<dbReference type="Proteomes" id="UP000807371">
    <property type="component" value="Unassembled WGS sequence"/>
</dbReference>
<evidence type="ECO:0000313" key="4">
    <source>
        <dbReference type="EMBL" id="MBH5334244.1"/>
    </source>
</evidence>
<dbReference type="NCBIfam" id="TIGR01167">
    <property type="entry name" value="LPXTG_anchor"/>
    <property type="match status" value="1"/>
</dbReference>
<keyword evidence="2" id="KW-0472">Membrane</keyword>
<feature type="transmembrane region" description="Helical" evidence="2">
    <location>
        <begin position="301"/>
        <end position="320"/>
    </location>
</feature>
<keyword evidence="5" id="KW-1185">Reference proteome</keyword>
<gene>
    <name evidence="4" type="ORF">IHE55_05270</name>
</gene>
<evidence type="ECO:0000256" key="3">
    <source>
        <dbReference type="SAM" id="SignalP"/>
    </source>
</evidence>